<keyword evidence="2" id="KW-1017">Isopeptide bond</keyword>
<dbReference type="SUPFAM" id="SSF74788">
    <property type="entry name" value="Cullin repeat-like"/>
    <property type="match status" value="1"/>
</dbReference>
<keyword evidence="9" id="KW-1185">Reference proteome</keyword>
<dbReference type="GO" id="GO:0031625">
    <property type="term" value="F:ubiquitin protein ligase binding"/>
    <property type="evidence" value="ECO:0007669"/>
    <property type="project" value="InterPro"/>
</dbReference>
<dbReference type="Proteomes" id="UP000887575">
    <property type="component" value="Unassembled WGS sequence"/>
</dbReference>
<protein>
    <recommendedName>
        <fullName evidence="8">Cullin family profile domain-containing protein</fullName>
    </recommendedName>
</protein>
<sequence length="800" mass="93503">MLLCHHYREETSHVVMMNHRQGGAPSSSGQSAGRMRIRSIPTAMDEKYVTSIWELLKKAIQEIQRKNNSGLSFEELYRNAYTMVLHKHGDRLYIGLRGVIEEHMRANIRPCIEEAIEVKMEVHLLETLISVWNDHTTAMVMIRDILMYMDRVYVSQQKVEPVYNLGLSIFKDEIIRWDLVNERLRREMLDMVTRERQGEQIDWILLKHGSTMLSALGIYEAEFEQHFLSESAQYYKRMGLEFLAENSAAEYVKRVETCIREENDRAQRYLDSSTRAKILAVVDSELIEVHMKSVVEMDGSGVSHMLNVNLLADLQRMYTVFHRVTNGTQVICQAVSSWVRQRGEEITHPENQQEELKKDPVLYITRLMELEERSETLLRDAFQEDKMFKKRIYDDFTHFINLNNHSAEYLTIFLDEKLRKGNRVLREAEIDEAVNRCMTLFRFLGEKDIFEQYYKRALAKRLLTDRSASDDSEKAMVSRLKTECGYQYTSKLENMFKDRELWNTIQAGFRDYLNVYDNRMERDPCEIVVRVLTSGVWPTQNITLTCSLPIHAEQSWKSFQDFYQKKHSGRKLTLNTFLGNADVKAVFFNPLRSANDDSSQQEEPTPSQGPYRPQHFTENHKILNVSTHQMTVLLCFNTKNVFKYSELGDATNITERELQKTMQSLSMGKASQRILVRKGTTAKEIAQNDEFYVNDSFTSKLVRIKVSTIADAKSSTPKEAAVLKERVEDDRKHEIECAIVRVMKSRKRLEHNNLLTEVLYQTSTRFKPTPTAIKQRVEALIERDYLARDKKDPKIYEYVS</sequence>
<dbReference type="FunFam" id="1.10.10.10:FF:000014">
    <property type="entry name" value="Cullin 1"/>
    <property type="match status" value="1"/>
</dbReference>
<comment type="similarity">
    <text evidence="1 5 6">Belongs to the cullin family.</text>
</comment>
<dbReference type="InterPro" id="IPR016157">
    <property type="entry name" value="Cullin_CS"/>
</dbReference>
<dbReference type="InterPro" id="IPR016158">
    <property type="entry name" value="Cullin_homology"/>
</dbReference>
<dbReference type="FunFam" id="1.20.1310.10:FF:000001">
    <property type="entry name" value="Cullin 3"/>
    <property type="match status" value="1"/>
</dbReference>
<dbReference type="WBParaSite" id="MBELARI_LOCUS6983">
    <property type="protein sequence ID" value="MBELARI_LOCUS6983"/>
    <property type="gene ID" value="MBELARI_LOCUS6983"/>
</dbReference>
<name>A0AAF3FIX5_9BILA</name>
<dbReference type="PROSITE" id="PS50069">
    <property type="entry name" value="CULLIN_2"/>
    <property type="match status" value="1"/>
</dbReference>
<dbReference type="InterPro" id="IPR036317">
    <property type="entry name" value="Cullin_homology_sf"/>
</dbReference>
<dbReference type="InterPro" id="IPR045093">
    <property type="entry name" value="Cullin"/>
</dbReference>
<dbReference type="PROSITE" id="PS01256">
    <property type="entry name" value="CULLIN_1"/>
    <property type="match status" value="1"/>
</dbReference>
<accession>A0AAF3FIX5</accession>
<dbReference type="FunFam" id="1.20.1310.10:FF:000006">
    <property type="entry name" value="Cullin 3"/>
    <property type="match status" value="1"/>
</dbReference>
<evidence type="ECO:0000313" key="10">
    <source>
        <dbReference type="WBParaSite" id="MBELARI_LOCUS6983"/>
    </source>
</evidence>
<evidence type="ECO:0000256" key="1">
    <source>
        <dbReference type="ARBA" id="ARBA00006019"/>
    </source>
</evidence>
<dbReference type="Pfam" id="PF10557">
    <property type="entry name" value="Cullin_Nedd8"/>
    <property type="match status" value="1"/>
</dbReference>
<organism evidence="9 10">
    <name type="scientific">Mesorhabditis belari</name>
    <dbReference type="NCBI Taxonomy" id="2138241"/>
    <lineage>
        <taxon>Eukaryota</taxon>
        <taxon>Metazoa</taxon>
        <taxon>Ecdysozoa</taxon>
        <taxon>Nematoda</taxon>
        <taxon>Chromadorea</taxon>
        <taxon>Rhabditida</taxon>
        <taxon>Rhabditina</taxon>
        <taxon>Rhabditomorpha</taxon>
        <taxon>Rhabditoidea</taxon>
        <taxon>Rhabditidae</taxon>
        <taxon>Mesorhabditinae</taxon>
        <taxon>Mesorhabditis</taxon>
    </lineage>
</organism>
<evidence type="ECO:0000256" key="2">
    <source>
        <dbReference type="ARBA" id="ARBA00022499"/>
    </source>
</evidence>
<evidence type="ECO:0000256" key="4">
    <source>
        <dbReference type="ARBA" id="ARBA00022843"/>
    </source>
</evidence>
<dbReference type="Gene3D" id="3.30.230.130">
    <property type="entry name" value="Cullin, Chain C, Domain 2"/>
    <property type="match status" value="1"/>
</dbReference>
<feature type="compositionally biased region" description="Polar residues" evidence="7">
    <location>
        <begin position="596"/>
        <end position="608"/>
    </location>
</feature>
<dbReference type="Gene3D" id="1.10.10.10">
    <property type="entry name" value="Winged helix-like DNA-binding domain superfamily/Winged helix DNA-binding domain"/>
    <property type="match status" value="1"/>
</dbReference>
<dbReference type="InterPro" id="IPR019559">
    <property type="entry name" value="Cullin_neddylation_domain"/>
</dbReference>
<evidence type="ECO:0000256" key="6">
    <source>
        <dbReference type="RuleBase" id="RU003829"/>
    </source>
</evidence>
<evidence type="ECO:0000313" key="9">
    <source>
        <dbReference type="Proteomes" id="UP000887575"/>
    </source>
</evidence>
<dbReference type="GO" id="GO:0031461">
    <property type="term" value="C:cullin-RING ubiquitin ligase complex"/>
    <property type="evidence" value="ECO:0007669"/>
    <property type="project" value="InterPro"/>
</dbReference>
<dbReference type="InterPro" id="IPR059120">
    <property type="entry name" value="Cullin-like_AB"/>
</dbReference>
<dbReference type="AlphaFoldDB" id="A0AAF3FIX5"/>
<dbReference type="Pfam" id="PF00888">
    <property type="entry name" value="Cullin"/>
    <property type="match status" value="1"/>
</dbReference>
<feature type="region of interest" description="Disordered" evidence="7">
    <location>
        <begin position="593"/>
        <end position="615"/>
    </location>
</feature>
<keyword evidence="3" id="KW-0833">Ubl conjugation pathway</keyword>
<dbReference type="InterPro" id="IPR036390">
    <property type="entry name" value="WH_DNA-bd_sf"/>
</dbReference>
<dbReference type="SUPFAM" id="SSF46785">
    <property type="entry name" value="Winged helix' DNA-binding domain"/>
    <property type="match status" value="1"/>
</dbReference>
<dbReference type="GO" id="GO:0006511">
    <property type="term" value="P:ubiquitin-dependent protein catabolic process"/>
    <property type="evidence" value="ECO:0007669"/>
    <property type="project" value="InterPro"/>
</dbReference>
<dbReference type="SMART" id="SM00884">
    <property type="entry name" value="Cullin_Nedd8"/>
    <property type="match status" value="1"/>
</dbReference>
<dbReference type="Gene3D" id="1.20.1310.10">
    <property type="entry name" value="Cullin Repeats"/>
    <property type="match status" value="4"/>
</dbReference>
<dbReference type="FunFam" id="1.20.1310.10:FF:000002">
    <property type="entry name" value="cullin-3 isoform X1"/>
    <property type="match status" value="1"/>
</dbReference>
<dbReference type="InterPro" id="IPR001373">
    <property type="entry name" value="Cullin_N"/>
</dbReference>
<keyword evidence="4" id="KW-0832">Ubl conjugation</keyword>
<dbReference type="InterPro" id="IPR036388">
    <property type="entry name" value="WH-like_DNA-bd_sf"/>
</dbReference>
<evidence type="ECO:0000256" key="7">
    <source>
        <dbReference type="SAM" id="MobiDB-lite"/>
    </source>
</evidence>
<evidence type="ECO:0000256" key="3">
    <source>
        <dbReference type="ARBA" id="ARBA00022786"/>
    </source>
</evidence>
<reference evidence="10" key="1">
    <citation type="submission" date="2024-02" db="UniProtKB">
        <authorList>
            <consortium name="WormBaseParasite"/>
        </authorList>
    </citation>
    <scope>IDENTIFICATION</scope>
</reference>
<proteinExistence type="inferred from homology"/>
<evidence type="ECO:0000256" key="5">
    <source>
        <dbReference type="PROSITE-ProRule" id="PRU00330"/>
    </source>
</evidence>
<dbReference type="InterPro" id="IPR016159">
    <property type="entry name" value="Cullin_repeat-like_dom_sf"/>
</dbReference>
<feature type="domain" description="Cullin family profile" evidence="8">
    <location>
        <begin position="405"/>
        <end position="666"/>
    </location>
</feature>
<dbReference type="SMART" id="SM00182">
    <property type="entry name" value="CULLIN"/>
    <property type="match status" value="1"/>
</dbReference>
<dbReference type="SUPFAM" id="SSF75632">
    <property type="entry name" value="Cullin homology domain"/>
    <property type="match status" value="1"/>
</dbReference>
<dbReference type="Pfam" id="PF26557">
    <property type="entry name" value="Cullin_AB"/>
    <property type="match status" value="1"/>
</dbReference>
<evidence type="ECO:0000259" key="8">
    <source>
        <dbReference type="PROSITE" id="PS50069"/>
    </source>
</evidence>
<dbReference type="PANTHER" id="PTHR11932">
    <property type="entry name" value="CULLIN"/>
    <property type="match status" value="1"/>
</dbReference>